<gene>
    <name evidence="1" type="ORF">C4B59_10830</name>
</gene>
<proteinExistence type="predicted"/>
<sequence>MPFEAIPAVDLKGGRCVQLVQGKPGTELVSLPDPVSIAGEWASQGAKTLHLIDLDGAIHGKRVNAPIVRDICQQCDVPVQIGGGIRSIEDARDLLGIGVDRVIVSTAALKNPRFVRQLADEFGSEHIMVALDSAGGEVIIEGWTLKSGLKPVDIGMKFEELGAGSILFTNVDTEGLLGGIDITPTAELVQSVSIPVIASGGITTLTDIAAVRDAGAKGAVIGSALYLGRFTLAEAMQV</sequence>
<organism evidence="1 2">
    <name type="scientific">Candidatus Methanogaster sp</name>
    <dbReference type="NCBI Taxonomy" id="3386292"/>
    <lineage>
        <taxon>Archaea</taxon>
        <taxon>Methanobacteriati</taxon>
        <taxon>Methanobacteriota</taxon>
        <taxon>Stenosarchaea group</taxon>
        <taxon>Methanomicrobia</taxon>
        <taxon>Methanosarcinales</taxon>
        <taxon>ANME-2 cluster</taxon>
        <taxon>Candidatus Methanogasteraceae</taxon>
        <taxon>Candidatus Methanogaster</taxon>
    </lineage>
</organism>
<name>A0AC61L1E7_9EURY</name>
<accession>A0AC61L1E7</accession>
<evidence type="ECO:0000313" key="2">
    <source>
        <dbReference type="Proteomes" id="UP000248329"/>
    </source>
</evidence>
<keyword evidence="1" id="KW-0413">Isomerase</keyword>
<dbReference type="Proteomes" id="UP000248329">
    <property type="component" value="Unassembled WGS sequence"/>
</dbReference>
<evidence type="ECO:0000313" key="1">
    <source>
        <dbReference type="EMBL" id="PXF59805.1"/>
    </source>
</evidence>
<reference evidence="1" key="1">
    <citation type="submission" date="2018-01" db="EMBL/GenBank/DDBJ databases">
        <authorList>
            <person name="Krukenberg V."/>
        </authorList>
    </citation>
    <scope>NUCLEOTIDE SEQUENCE</scope>
    <source>
        <strain evidence="1">E20ANME2</strain>
    </source>
</reference>
<comment type="caution">
    <text evidence="1">The sequence shown here is derived from an EMBL/GenBank/DDBJ whole genome shotgun (WGS) entry which is preliminary data.</text>
</comment>
<protein>
    <submittedName>
        <fullName evidence="1">1-(5-phosphoribosyl)-5-((5-phosphoribosylamino)methylideneamino)imidazole-4-carboxamide isomerase</fullName>
    </submittedName>
</protein>
<dbReference type="EMBL" id="PQXF01000022">
    <property type="protein sequence ID" value="PXF59805.1"/>
    <property type="molecule type" value="Genomic_DNA"/>
</dbReference>